<accession>A0A841T7W5</accession>
<dbReference type="EMBL" id="JACJVQ010000021">
    <property type="protein sequence ID" value="MBB6637261.1"/>
    <property type="molecule type" value="Genomic_DNA"/>
</dbReference>
<comment type="caution">
    <text evidence="2">The sequence shown here is derived from an EMBL/GenBank/DDBJ whole genome shotgun (WGS) entry which is preliminary data.</text>
</comment>
<comment type="similarity">
    <text evidence="1">Belongs to the ROK (NagC/XylR) family.</text>
</comment>
<dbReference type="AlphaFoldDB" id="A0A841T7W5"/>
<name>A0A841T7W5_9BACL</name>
<keyword evidence="3" id="KW-1185">Reference proteome</keyword>
<dbReference type="PROSITE" id="PS01125">
    <property type="entry name" value="ROK"/>
    <property type="match status" value="1"/>
</dbReference>
<sequence length="317" mass="32190">MLTQAYAGIDLGGTKILAVIVDEEGKVLASEERATEASRGPEAIIATMADMVTALAQGNYSLLGAGVATAGTLDPDTGMVEYASNLGWTNVPLGGELERLLGVKVTVDNDANAAAVGEWKAGAGIGSRNCVFITVSTGIGSGVICDGKLMRGRNASAAELGHITIDWQGPKCLCGNAGCLELYASGTAIGREASKAAAADPARGKKLIELAGGDAARINSRHVGDAAKQGDELAQEVLRSAGRALGAGIVSAIHIANPEVVILGGGASHIGEPLLGPMHEYLEAHAIEPMRRGVKFVSPKLGAQAGAIGAALMLRSY</sequence>
<dbReference type="InterPro" id="IPR043129">
    <property type="entry name" value="ATPase_NBD"/>
</dbReference>
<reference evidence="2 3" key="1">
    <citation type="submission" date="2020-08" db="EMBL/GenBank/DDBJ databases">
        <title>Cohnella phylogeny.</title>
        <authorList>
            <person name="Dunlap C."/>
        </authorList>
    </citation>
    <scope>NUCLEOTIDE SEQUENCE [LARGE SCALE GENOMIC DNA]</scope>
    <source>
        <strain evidence="2 3">DSM 25241</strain>
    </source>
</reference>
<proteinExistence type="inferred from homology"/>
<dbReference type="PANTHER" id="PTHR18964">
    <property type="entry name" value="ROK (REPRESSOR, ORF, KINASE) FAMILY"/>
    <property type="match status" value="1"/>
</dbReference>
<dbReference type="RefSeq" id="WP_185122476.1">
    <property type="nucleotide sequence ID" value="NZ_JACJVQ010000021.1"/>
</dbReference>
<evidence type="ECO:0000313" key="2">
    <source>
        <dbReference type="EMBL" id="MBB6637261.1"/>
    </source>
</evidence>
<dbReference type="Proteomes" id="UP000535838">
    <property type="component" value="Unassembled WGS sequence"/>
</dbReference>
<organism evidence="2 3">
    <name type="scientific">Cohnella thailandensis</name>
    <dbReference type="NCBI Taxonomy" id="557557"/>
    <lineage>
        <taxon>Bacteria</taxon>
        <taxon>Bacillati</taxon>
        <taxon>Bacillota</taxon>
        <taxon>Bacilli</taxon>
        <taxon>Bacillales</taxon>
        <taxon>Paenibacillaceae</taxon>
        <taxon>Cohnella</taxon>
    </lineage>
</organism>
<gene>
    <name evidence="2" type="ORF">H7B67_24300</name>
</gene>
<evidence type="ECO:0000313" key="3">
    <source>
        <dbReference type="Proteomes" id="UP000535838"/>
    </source>
</evidence>
<dbReference type="InterPro" id="IPR000600">
    <property type="entry name" value="ROK"/>
</dbReference>
<dbReference type="Gene3D" id="3.30.420.40">
    <property type="match status" value="2"/>
</dbReference>
<protein>
    <submittedName>
        <fullName evidence="2">ROK family protein</fullName>
    </submittedName>
</protein>
<dbReference type="PANTHER" id="PTHR18964:SF149">
    <property type="entry name" value="BIFUNCTIONAL UDP-N-ACETYLGLUCOSAMINE 2-EPIMERASE_N-ACETYLMANNOSAMINE KINASE"/>
    <property type="match status" value="1"/>
</dbReference>
<evidence type="ECO:0000256" key="1">
    <source>
        <dbReference type="ARBA" id="ARBA00006479"/>
    </source>
</evidence>
<dbReference type="Pfam" id="PF00480">
    <property type="entry name" value="ROK"/>
    <property type="match status" value="1"/>
</dbReference>
<dbReference type="InterPro" id="IPR049874">
    <property type="entry name" value="ROK_cs"/>
</dbReference>
<dbReference type="SUPFAM" id="SSF53067">
    <property type="entry name" value="Actin-like ATPase domain"/>
    <property type="match status" value="1"/>
</dbReference>